<dbReference type="Pfam" id="PF00188">
    <property type="entry name" value="CAP"/>
    <property type="match status" value="1"/>
</dbReference>
<dbReference type="InterPro" id="IPR014044">
    <property type="entry name" value="CAP_dom"/>
</dbReference>
<feature type="domain" description="SCP" evidence="2">
    <location>
        <begin position="53"/>
        <end position="202"/>
    </location>
</feature>
<feature type="chain" id="PRO_5013693731" description="SCP domain-containing protein" evidence="1">
    <location>
        <begin position="17"/>
        <end position="223"/>
    </location>
</feature>
<dbReference type="EMBL" id="CP134186">
    <property type="protein sequence ID" value="WPA99757.1"/>
    <property type="molecule type" value="Genomic_DNA"/>
</dbReference>
<dbReference type="InterPro" id="IPR035940">
    <property type="entry name" value="CAP_sf"/>
</dbReference>
<dbReference type="InterPro" id="IPR001283">
    <property type="entry name" value="CRISP-related"/>
</dbReference>
<dbReference type="InterPro" id="IPR018244">
    <property type="entry name" value="Allrgn_V5/Tpx1_CS"/>
</dbReference>
<organism evidence="3 5">
    <name type="scientific">Cercospora beticola</name>
    <name type="common">Sugarbeet leaf spot fungus</name>
    <dbReference type="NCBI Taxonomy" id="122368"/>
    <lineage>
        <taxon>Eukaryota</taxon>
        <taxon>Fungi</taxon>
        <taxon>Dikarya</taxon>
        <taxon>Ascomycota</taxon>
        <taxon>Pezizomycotina</taxon>
        <taxon>Dothideomycetes</taxon>
        <taxon>Dothideomycetidae</taxon>
        <taxon>Mycosphaerellales</taxon>
        <taxon>Mycosphaerellaceae</taxon>
        <taxon>Cercospora</taxon>
    </lineage>
</organism>
<evidence type="ECO:0000313" key="6">
    <source>
        <dbReference type="Proteomes" id="UP001302367"/>
    </source>
</evidence>
<reference evidence="3 5" key="1">
    <citation type="submission" date="2015-10" db="EMBL/GenBank/DDBJ databases">
        <title>The cercosporin biosynthetic gene cluster was horizontally transferred to several fungal lineages and shown to be expanded in Cercospora beticola based on microsynteny with recipient genomes.</title>
        <authorList>
            <person name="De Jonge R."/>
            <person name="Ebert M.K."/>
            <person name="Suttle J.C."/>
            <person name="Jurick Ii W.M."/>
            <person name="Secor G.A."/>
            <person name="Thomma B.P."/>
            <person name="Van De Peer Y."/>
            <person name="Bolton M.D."/>
        </authorList>
    </citation>
    <scope>NUCLEOTIDE SEQUENCE [LARGE SCALE GENOMIC DNA]</scope>
    <source>
        <strain evidence="3 5">09-40</strain>
    </source>
</reference>
<name>A0A2G5I5B1_CERBT</name>
<evidence type="ECO:0000313" key="4">
    <source>
        <dbReference type="EMBL" id="WPA99757.1"/>
    </source>
</evidence>
<dbReference type="Proteomes" id="UP000230605">
    <property type="component" value="Chromosome 3"/>
</dbReference>
<dbReference type="EMBL" id="LKMD01000101">
    <property type="protein sequence ID" value="PIA99995.1"/>
    <property type="molecule type" value="Genomic_DNA"/>
</dbReference>
<keyword evidence="6" id="KW-1185">Reference proteome</keyword>
<dbReference type="SMART" id="SM00198">
    <property type="entry name" value="SCP"/>
    <property type="match status" value="1"/>
</dbReference>
<protein>
    <recommendedName>
        <fullName evidence="2">SCP domain-containing protein</fullName>
    </recommendedName>
</protein>
<dbReference type="Gene3D" id="3.40.33.10">
    <property type="entry name" value="CAP"/>
    <property type="match status" value="1"/>
</dbReference>
<dbReference type="SUPFAM" id="SSF55797">
    <property type="entry name" value="PR-1-like"/>
    <property type="match status" value="1"/>
</dbReference>
<evidence type="ECO:0000259" key="2">
    <source>
        <dbReference type="SMART" id="SM00198"/>
    </source>
</evidence>
<dbReference type="PANTHER" id="PTHR10334">
    <property type="entry name" value="CYSTEINE-RICH SECRETORY PROTEIN-RELATED"/>
    <property type="match status" value="1"/>
</dbReference>
<evidence type="ECO:0000313" key="5">
    <source>
        <dbReference type="Proteomes" id="UP000230605"/>
    </source>
</evidence>
<evidence type="ECO:0000313" key="3">
    <source>
        <dbReference type="EMBL" id="PIA99995.1"/>
    </source>
</evidence>
<accession>A0A2G5I5B1</accession>
<dbReference type="OrthoDB" id="337038at2759"/>
<dbReference type="PROSITE" id="PS01009">
    <property type="entry name" value="CRISP_1"/>
    <property type="match status" value="1"/>
</dbReference>
<dbReference type="GO" id="GO:0005576">
    <property type="term" value="C:extracellular region"/>
    <property type="evidence" value="ECO:0007669"/>
    <property type="project" value="InterPro"/>
</dbReference>
<dbReference type="PRINTS" id="PR00837">
    <property type="entry name" value="V5TPXLIKE"/>
</dbReference>
<evidence type="ECO:0000256" key="1">
    <source>
        <dbReference type="SAM" id="SignalP"/>
    </source>
</evidence>
<proteinExistence type="predicted"/>
<feature type="signal peptide" evidence="1">
    <location>
        <begin position="1"/>
        <end position="16"/>
    </location>
</feature>
<dbReference type="AlphaFoldDB" id="A0A2G5I5B1"/>
<sequence length="223" mass="24248">MHFIYPLAALAATALAIPSQLVEKNGVKAITGEPLLITPSGQQEPHEKRQSATLQQRALLHHNIHRRNHSAPDLTWNVDLAKYAKELALRCNFQHNTSIGGGGYGQNLAVGLKEANITSSITDLWYGGEFNAYNPKWYNTSEPDMSKFGSFGHFTQVVWKGSTSLGCYVADCSKTGVVGTGSSRIPPYLTVCNYKAPGNYIGRFKDNVGKPLGGPVAKWNTGL</sequence>
<dbReference type="Proteomes" id="UP001302367">
    <property type="component" value="Chromosome 3"/>
</dbReference>
<keyword evidence="1" id="KW-0732">Signal</keyword>
<reference evidence="4 6" key="2">
    <citation type="submission" date="2023-09" db="EMBL/GenBank/DDBJ databases">
        <title>Complete-Gapless Cercospora beticola genome.</title>
        <authorList>
            <person name="Wyatt N.A."/>
            <person name="Spanner R.E."/>
            <person name="Bolton M.D."/>
        </authorList>
    </citation>
    <scope>NUCLEOTIDE SEQUENCE [LARGE SCALE GENOMIC DNA]</scope>
    <source>
        <strain evidence="4">Cb09-40</strain>
    </source>
</reference>
<gene>
    <name evidence="3" type="ORF">CB0940_02611</name>
    <name evidence="4" type="ORF">RHO25_004376</name>
</gene>